<sequence>MKKLPIIVLISLAFIVGIGTNIFINSSGELQITETESKSAMDLPFMIENGGKVTINDIEFKEMLIINFWASWCEPCKKEIPELNSFNASLDKDNNTRLIGVAIDDMDEVISFMKEIPISYSNLTDEKNGFLLSRHFGNDKGVLPFTVVVDKNYQILHKFYGEITEKDLLNVVK</sequence>
<accession>B6BVN0</accession>
<dbReference type="InterPro" id="IPR050553">
    <property type="entry name" value="Thioredoxin_ResA/DsbE_sf"/>
</dbReference>
<dbReference type="GO" id="GO:0017004">
    <property type="term" value="P:cytochrome complex assembly"/>
    <property type="evidence" value="ECO:0007669"/>
    <property type="project" value="UniProtKB-KW"/>
</dbReference>
<dbReference type="STRING" id="314607.KB13_919"/>
<keyword evidence="7" id="KW-1185">Reference proteome</keyword>
<keyword evidence="3" id="KW-1015">Disulfide bond</keyword>
<evidence type="ECO:0000256" key="2">
    <source>
        <dbReference type="ARBA" id="ARBA00022748"/>
    </source>
</evidence>
<evidence type="ECO:0000256" key="1">
    <source>
        <dbReference type="ARBA" id="ARBA00004196"/>
    </source>
</evidence>
<dbReference type="GO" id="GO:0030313">
    <property type="term" value="C:cell envelope"/>
    <property type="evidence" value="ECO:0007669"/>
    <property type="project" value="UniProtKB-SubCell"/>
</dbReference>
<dbReference type="InterPro" id="IPR036249">
    <property type="entry name" value="Thioredoxin-like_sf"/>
</dbReference>
<keyword evidence="2" id="KW-0201">Cytochrome c-type biogenesis</keyword>
<dbReference type="HOGENOM" id="CLU_042529_11_1_4"/>
<evidence type="ECO:0000313" key="7">
    <source>
        <dbReference type="Proteomes" id="UP000004188"/>
    </source>
</evidence>
<dbReference type="SUPFAM" id="SSF52833">
    <property type="entry name" value="Thioredoxin-like"/>
    <property type="match status" value="1"/>
</dbReference>
<dbReference type="GO" id="GO:0015036">
    <property type="term" value="F:disulfide oxidoreductase activity"/>
    <property type="evidence" value="ECO:0007669"/>
    <property type="project" value="UniProtKB-ARBA"/>
</dbReference>
<evidence type="ECO:0000256" key="4">
    <source>
        <dbReference type="ARBA" id="ARBA00023284"/>
    </source>
</evidence>
<dbReference type="EMBL" id="DS995299">
    <property type="protein sequence ID" value="EDZ64787.1"/>
    <property type="molecule type" value="Genomic_DNA"/>
</dbReference>
<dbReference type="InterPro" id="IPR013766">
    <property type="entry name" value="Thioredoxin_domain"/>
</dbReference>
<reference evidence="7" key="1">
    <citation type="journal article" date="2012" name="Stand. Genomic Sci.">
        <title>Genome sequence of strain HIMB624, a cultured representative from the OM43 clade of marine Betaproteobacteria.</title>
        <authorList>
            <person name="Huggett M.J."/>
            <person name="Hayakawa D.H."/>
            <person name="Rappe M.S."/>
        </authorList>
    </citation>
    <scope>NUCLEOTIDE SEQUENCE [LARGE SCALE GENOMIC DNA]</scope>
    <source>
        <strain evidence="7">KB13</strain>
    </source>
</reference>
<evidence type="ECO:0000256" key="3">
    <source>
        <dbReference type="ARBA" id="ARBA00023157"/>
    </source>
</evidence>
<dbReference type="GO" id="GO:0016209">
    <property type="term" value="F:antioxidant activity"/>
    <property type="evidence" value="ECO:0007669"/>
    <property type="project" value="InterPro"/>
</dbReference>
<dbReference type="PROSITE" id="PS51352">
    <property type="entry name" value="THIOREDOXIN_2"/>
    <property type="match status" value="1"/>
</dbReference>
<dbReference type="eggNOG" id="COG0526">
    <property type="taxonomic scope" value="Bacteria"/>
</dbReference>
<dbReference type="PANTHER" id="PTHR42852">
    <property type="entry name" value="THIOL:DISULFIDE INTERCHANGE PROTEIN DSBE"/>
    <property type="match status" value="1"/>
</dbReference>
<organism evidence="6 7">
    <name type="scientific">beta proteobacterium KB13</name>
    <dbReference type="NCBI Taxonomy" id="314607"/>
    <lineage>
        <taxon>Bacteria</taxon>
        <taxon>Pseudomonadati</taxon>
        <taxon>Pseudomonadota</taxon>
        <taxon>Betaproteobacteria</taxon>
        <taxon>Nitrosomonadales</taxon>
        <taxon>OM43 clade</taxon>
    </lineage>
</organism>
<dbReference type="PROSITE" id="PS00194">
    <property type="entry name" value="THIOREDOXIN_1"/>
    <property type="match status" value="1"/>
</dbReference>
<dbReference type="CDD" id="cd02966">
    <property type="entry name" value="TlpA_like_family"/>
    <property type="match status" value="1"/>
</dbReference>
<keyword evidence="4" id="KW-0676">Redox-active center</keyword>
<dbReference type="InterPro" id="IPR000866">
    <property type="entry name" value="AhpC/TSA"/>
</dbReference>
<comment type="subcellular location">
    <subcellularLocation>
        <location evidence="1">Cell envelope</location>
    </subcellularLocation>
</comment>
<dbReference type="PANTHER" id="PTHR42852:SF6">
    <property type="entry name" value="THIOL:DISULFIDE INTERCHANGE PROTEIN DSBE"/>
    <property type="match status" value="1"/>
</dbReference>
<protein>
    <submittedName>
        <fullName evidence="6">Redoxin superfamily protein</fullName>
    </submittedName>
</protein>
<dbReference type="AlphaFoldDB" id="B6BVN0"/>
<dbReference type="Gene3D" id="3.40.30.10">
    <property type="entry name" value="Glutaredoxin"/>
    <property type="match status" value="1"/>
</dbReference>
<evidence type="ECO:0000313" key="6">
    <source>
        <dbReference type="EMBL" id="EDZ64787.1"/>
    </source>
</evidence>
<dbReference type="InterPro" id="IPR017937">
    <property type="entry name" value="Thioredoxin_CS"/>
</dbReference>
<name>B6BVN0_9PROT</name>
<gene>
    <name evidence="6" type="ORF">KB13_919</name>
</gene>
<feature type="domain" description="Thioredoxin" evidence="5">
    <location>
        <begin position="34"/>
        <end position="173"/>
    </location>
</feature>
<evidence type="ECO:0000259" key="5">
    <source>
        <dbReference type="PROSITE" id="PS51352"/>
    </source>
</evidence>
<proteinExistence type="predicted"/>
<dbReference type="Proteomes" id="UP000004188">
    <property type="component" value="Unassembled WGS sequence"/>
</dbReference>
<dbReference type="Pfam" id="PF00578">
    <property type="entry name" value="AhpC-TSA"/>
    <property type="match status" value="1"/>
</dbReference>